<evidence type="ECO:0000313" key="2">
    <source>
        <dbReference type="EMBL" id="RWR81792.1"/>
    </source>
</evidence>
<dbReference type="AlphaFoldDB" id="A0A443NTF7"/>
<protein>
    <submittedName>
        <fullName evidence="2">DNA topoisomerase 1-like protein</fullName>
    </submittedName>
</protein>
<keyword evidence="3" id="KW-1185">Reference proteome</keyword>
<dbReference type="OrthoDB" id="696117at2759"/>
<dbReference type="STRING" id="337451.A0A443NTF7"/>
<reference evidence="2 3" key="1">
    <citation type="journal article" date="2019" name="Nat. Plants">
        <title>Stout camphor tree genome fills gaps in understanding of flowering plant genome evolution.</title>
        <authorList>
            <person name="Chaw S.M."/>
            <person name="Liu Y.C."/>
            <person name="Wu Y.W."/>
            <person name="Wang H.Y."/>
            <person name="Lin C.I."/>
            <person name="Wu C.S."/>
            <person name="Ke H.M."/>
            <person name="Chang L.Y."/>
            <person name="Hsu C.Y."/>
            <person name="Yang H.T."/>
            <person name="Sudianto E."/>
            <person name="Hsu M.H."/>
            <person name="Wu K.P."/>
            <person name="Wang L.N."/>
            <person name="Leebens-Mack J.H."/>
            <person name="Tsai I.J."/>
        </authorList>
    </citation>
    <scope>NUCLEOTIDE SEQUENCE [LARGE SCALE GENOMIC DNA]</scope>
    <source>
        <strain evidence="3">cv. Chaw 1501</strain>
        <tissue evidence="2">Young leaves</tissue>
    </source>
</reference>
<feature type="region of interest" description="Disordered" evidence="1">
    <location>
        <begin position="53"/>
        <end position="128"/>
    </location>
</feature>
<proteinExistence type="predicted"/>
<dbReference type="Proteomes" id="UP000283530">
    <property type="component" value="Unassembled WGS sequence"/>
</dbReference>
<dbReference type="EMBL" id="QPKB01000004">
    <property type="protein sequence ID" value="RWR81792.1"/>
    <property type="molecule type" value="Genomic_DNA"/>
</dbReference>
<accession>A0A443NTF7</accession>
<name>A0A443NTF7_9MAGN</name>
<feature type="compositionally biased region" description="Basic and acidic residues" evidence="1">
    <location>
        <begin position="85"/>
        <end position="97"/>
    </location>
</feature>
<gene>
    <name evidence="2" type="ORF">CKAN_01048700</name>
</gene>
<evidence type="ECO:0000313" key="3">
    <source>
        <dbReference type="Proteomes" id="UP000283530"/>
    </source>
</evidence>
<keyword evidence="2" id="KW-0413">Isomerase</keyword>
<dbReference type="GO" id="GO:0016853">
    <property type="term" value="F:isomerase activity"/>
    <property type="evidence" value="ECO:0007669"/>
    <property type="project" value="UniProtKB-KW"/>
</dbReference>
<evidence type="ECO:0000256" key="1">
    <source>
        <dbReference type="SAM" id="MobiDB-lite"/>
    </source>
</evidence>
<dbReference type="PANTHER" id="PTHR48227:SF1">
    <property type="entry name" value="DNA LIGASE 1-LIKE"/>
    <property type="match status" value="1"/>
</dbReference>
<dbReference type="PANTHER" id="PTHR48227">
    <property type="entry name" value="DNA TOPOISOMERASE 1-LIKE"/>
    <property type="match status" value="1"/>
</dbReference>
<comment type="caution">
    <text evidence="2">The sequence shown here is derived from an EMBL/GenBank/DDBJ whole genome shotgun (WGS) entry which is preliminary data.</text>
</comment>
<feature type="compositionally biased region" description="Basic and acidic residues" evidence="1">
    <location>
        <begin position="113"/>
        <end position="128"/>
    </location>
</feature>
<organism evidence="2 3">
    <name type="scientific">Cinnamomum micranthum f. kanehirae</name>
    <dbReference type="NCBI Taxonomy" id="337451"/>
    <lineage>
        <taxon>Eukaryota</taxon>
        <taxon>Viridiplantae</taxon>
        <taxon>Streptophyta</taxon>
        <taxon>Embryophyta</taxon>
        <taxon>Tracheophyta</taxon>
        <taxon>Spermatophyta</taxon>
        <taxon>Magnoliopsida</taxon>
        <taxon>Magnoliidae</taxon>
        <taxon>Laurales</taxon>
        <taxon>Lauraceae</taxon>
        <taxon>Cinnamomum</taxon>
    </lineage>
</organism>
<sequence length="128" mass="14245">MASLVSSQPITLSKAARALSTFLSTETGGSHSLSSYLKRSSSSLDELFYFHRNLKSPKPHSSPSPSPTNHKKIHGNHPITDDDGENHIKDPPLKELRPNLNLDEERGDDLDDGERKIHKEKEKTSGFE</sequence>